<name>A0AA38L8K8_TAXCH</name>
<dbReference type="PANTHER" id="PTHR31284">
    <property type="entry name" value="ACID PHOSPHATASE-LIKE PROTEIN"/>
    <property type="match status" value="1"/>
</dbReference>
<dbReference type="InterPro" id="IPR014403">
    <property type="entry name" value="APS1/VSP"/>
</dbReference>
<keyword evidence="2" id="KW-0325">Glycoprotein</keyword>
<dbReference type="Gene3D" id="3.40.50.1000">
    <property type="entry name" value="HAD superfamily/HAD-like"/>
    <property type="match status" value="1"/>
</dbReference>
<keyword evidence="5" id="KW-1185">Reference proteome</keyword>
<dbReference type="PANTHER" id="PTHR31284:SF9">
    <property type="entry name" value="HAD SUPERFAMILY, SUBFAMILY IIIB ACID PHOSPHATASE"/>
    <property type="match status" value="1"/>
</dbReference>
<sequence>MDCSATITILIPMLLLLLLFCGRTRLVTGFVDETPESAYCITWRFNVEANNVRHWKVVPEECIHYIQSYMLDGHYERDMAAVVEQAVLYAKEITPARDDHGIDAWVLDVDDTALSNLEYYKTRKFGGEVFNQDAFSRWVLTGKSPALTATLELYEQLINLGFTVYFITGRDESQREITRDNLLSQGYTKWGALILRGESDRGDSAVVFKSRKREELIKKGVRIWGNGGDQWSDVTGDFVGVR</sequence>
<dbReference type="Proteomes" id="UP000824469">
    <property type="component" value="Unassembled WGS sequence"/>
</dbReference>
<evidence type="ECO:0000256" key="2">
    <source>
        <dbReference type="ARBA" id="ARBA00023180"/>
    </source>
</evidence>
<evidence type="ECO:0000313" key="5">
    <source>
        <dbReference type="Proteomes" id="UP000824469"/>
    </source>
</evidence>
<proteinExistence type="predicted"/>
<dbReference type="PIRSF" id="PIRSF002674">
    <property type="entry name" value="VSP"/>
    <property type="match status" value="1"/>
</dbReference>
<keyword evidence="1 3" id="KW-0732">Signal</keyword>
<dbReference type="SUPFAM" id="SSF56784">
    <property type="entry name" value="HAD-like"/>
    <property type="match status" value="1"/>
</dbReference>
<reference evidence="4 5" key="1">
    <citation type="journal article" date="2021" name="Nat. Plants">
        <title>The Taxus genome provides insights into paclitaxel biosynthesis.</title>
        <authorList>
            <person name="Xiong X."/>
            <person name="Gou J."/>
            <person name="Liao Q."/>
            <person name="Li Y."/>
            <person name="Zhou Q."/>
            <person name="Bi G."/>
            <person name="Li C."/>
            <person name="Du R."/>
            <person name="Wang X."/>
            <person name="Sun T."/>
            <person name="Guo L."/>
            <person name="Liang H."/>
            <person name="Lu P."/>
            <person name="Wu Y."/>
            <person name="Zhang Z."/>
            <person name="Ro D.K."/>
            <person name="Shang Y."/>
            <person name="Huang S."/>
            <person name="Yan J."/>
        </authorList>
    </citation>
    <scope>NUCLEOTIDE SEQUENCE [LARGE SCALE GENOMIC DNA]</scope>
    <source>
        <strain evidence="4">Ta-2019</strain>
    </source>
</reference>
<dbReference type="Pfam" id="PF03767">
    <property type="entry name" value="Acid_phosphat_B"/>
    <property type="match status" value="1"/>
</dbReference>
<feature type="chain" id="PRO_5041225691" description="Acid phosphatase" evidence="3">
    <location>
        <begin position="30"/>
        <end position="242"/>
    </location>
</feature>
<dbReference type="OMA" id="PVAFKKW"/>
<dbReference type="AlphaFoldDB" id="A0AA38L8K8"/>
<dbReference type="EMBL" id="JAHRHJ020000006">
    <property type="protein sequence ID" value="KAH9311347.1"/>
    <property type="molecule type" value="Genomic_DNA"/>
</dbReference>
<dbReference type="InterPro" id="IPR023214">
    <property type="entry name" value="HAD_sf"/>
</dbReference>
<dbReference type="InterPro" id="IPR036412">
    <property type="entry name" value="HAD-like_sf"/>
</dbReference>
<protein>
    <recommendedName>
        <fullName evidence="6">Acid phosphatase</fullName>
    </recommendedName>
</protein>
<evidence type="ECO:0008006" key="6">
    <source>
        <dbReference type="Google" id="ProtNLM"/>
    </source>
</evidence>
<organism evidence="4 5">
    <name type="scientific">Taxus chinensis</name>
    <name type="common">Chinese yew</name>
    <name type="synonym">Taxus wallichiana var. chinensis</name>
    <dbReference type="NCBI Taxonomy" id="29808"/>
    <lineage>
        <taxon>Eukaryota</taxon>
        <taxon>Viridiplantae</taxon>
        <taxon>Streptophyta</taxon>
        <taxon>Embryophyta</taxon>
        <taxon>Tracheophyta</taxon>
        <taxon>Spermatophyta</taxon>
        <taxon>Pinopsida</taxon>
        <taxon>Pinidae</taxon>
        <taxon>Conifers II</taxon>
        <taxon>Cupressales</taxon>
        <taxon>Taxaceae</taxon>
        <taxon>Taxus</taxon>
    </lineage>
</organism>
<dbReference type="InterPro" id="IPR005519">
    <property type="entry name" value="Acid_phosphat_B-like"/>
</dbReference>
<comment type="caution">
    <text evidence="4">The sequence shown here is derived from an EMBL/GenBank/DDBJ whole genome shotgun (WGS) entry which is preliminary data.</text>
</comment>
<evidence type="ECO:0000313" key="4">
    <source>
        <dbReference type="EMBL" id="KAH9311347.1"/>
    </source>
</evidence>
<evidence type="ECO:0000256" key="3">
    <source>
        <dbReference type="SAM" id="SignalP"/>
    </source>
</evidence>
<feature type="non-terminal residue" evidence="4">
    <location>
        <position position="242"/>
    </location>
</feature>
<feature type="signal peptide" evidence="3">
    <location>
        <begin position="1"/>
        <end position="29"/>
    </location>
</feature>
<accession>A0AA38L8K8</accession>
<gene>
    <name evidence="4" type="ORF">KI387_026382</name>
</gene>
<evidence type="ECO:0000256" key="1">
    <source>
        <dbReference type="ARBA" id="ARBA00022729"/>
    </source>
</evidence>